<reference evidence="3 4" key="1">
    <citation type="submission" date="2019-12" db="EMBL/GenBank/DDBJ databases">
        <title>Sporaefaciens musculi gen. nov., sp. nov., a novel bacterium isolated from the caecum of an obese mouse.</title>
        <authorList>
            <person name="Rasmussen T.S."/>
            <person name="Streidl T."/>
            <person name="Hitch T.C.A."/>
            <person name="Wortmann E."/>
            <person name="Deptula P."/>
            <person name="Hansen M."/>
            <person name="Nielsen D.S."/>
            <person name="Clavel T."/>
            <person name="Vogensen F.K."/>
        </authorList>
    </citation>
    <scope>NUCLEOTIDE SEQUENCE [LARGE SCALE GENOMIC DNA]</scope>
    <source>
        <strain evidence="3 4">WCA-9-b2</strain>
    </source>
</reference>
<dbReference type="Pfam" id="PF00571">
    <property type="entry name" value="CBS"/>
    <property type="match status" value="2"/>
</dbReference>
<keyword evidence="1" id="KW-0129">CBS domain</keyword>
<dbReference type="PANTHER" id="PTHR46390">
    <property type="entry name" value="MANNOSE-1-PHOSPHATE GUANYLYLTRANSFERASE"/>
    <property type="match status" value="1"/>
</dbReference>
<dbReference type="Gene3D" id="3.10.580.10">
    <property type="entry name" value="CBS-domain"/>
    <property type="match status" value="1"/>
</dbReference>
<dbReference type="InterPro" id="IPR011051">
    <property type="entry name" value="RmlC_Cupin_sf"/>
</dbReference>
<dbReference type="SMART" id="SM00116">
    <property type="entry name" value="CBS"/>
    <property type="match status" value="2"/>
</dbReference>
<gene>
    <name evidence="3" type="ORF">GN277_11505</name>
</gene>
<dbReference type="SUPFAM" id="SSF51182">
    <property type="entry name" value="RmlC-like cupins"/>
    <property type="match status" value="1"/>
</dbReference>
<evidence type="ECO:0000259" key="2">
    <source>
        <dbReference type="PROSITE" id="PS51371"/>
    </source>
</evidence>
<dbReference type="InterPro" id="IPR046342">
    <property type="entry name" value="CBS_dom_sf"/>
</dbReference>
<evidence type="ECO:0000313" key="4">
    <source>
        <dbReference type="Proteomes" id="UP000460412"/>
    </source>
</evidence>
<evidence type="ECO:0000256" key="1">
    <source>
        <dbReference type="PROSITE-ProRule" id="PRU00703"/>
    </source>
</evidence>
<dbReference type="InterPro" id="IPR000644">
    <property type="entry name" value="CBS_dom"/>
</dbReference>
<dbReference type="GO" id="GO:0005976">
    <property type="term" value="P:polysaccharide metabolic process"/>
    <property type="evidence" value="ECO:0007669"/>
    <property type="project" value="InterPro"/>
</dbReference>
<organism evidence="3 4">
    <name type="scientific">Sporofaciens musculi</name>
    <dbReference type="NCBI Taxonomy" id="2681861"/>
    <lineage>
        <taxon>Bacteria</taxon>
        <taxon>Bacillati</taxon>
        <taxon>Bacillota</taxon>
        <taxon>Clostridia</taxon>
        <taxon>Lachnospirales</taxon>
        <taxon>Lachnospiraceae</taxon>
        <taxon>Sporofaciens</taxon>
    </lineage>
</organism>
<dbReference type="PROSITE" id="PS51371">
    <property type="entry name" value="CBS"/>
    <property type="match status" value="2"/>
</dbReference>
<dbReference type="InterPro" id="IPR014710">
    <property type="entry name" value="RmlC-like_jellyroll"/>
</dbReference>
<feature type="domain" description="CBS" evidence="2">
    <location>
        <begin position="1"/>
        <end position="60"/>
    </location>
</feature>
<dbReference type="Proteomes" id="UP000460412">
    <property type="component" value="Unassembled WGS sequence"/>
</dbReference>
<accession>A0A7X3SJ37</accession>
<feature type="domain" description="CBS" evidence="2">
    <location>
        <begin position="67"/>
        <end position="125"/>
    </location>
</feature>
<comment type="caution">
    <text evidence="3">The sequence shown here is derived from an EMBL/GenBank/DDBJ whole genome shotgun (WGS) entry which is preliminary data.</text>
</comment>
<dbReference type="InterPro" id="IPR051161">
    <property type="entry name" value="Mannose-6P_isomerase_type2"/>
</dbReference>
<dbReference type="Pfam" id="PF01050">
    <property type="entry name" value="MannoseP_isomer"/>
    <property type="match status" value="1"/>
</dbReference>
<dbReference type="CDD" id="cd02213">
    <property type="entry name" value="cupin_PMI_typeII_C"/>
    <property type="match status" value="1"/>
</dbReference>
<sequence length="252" mass="29029">MDERFRDYTVYESDRVIEALKKIDANRQGFVIVVDLEKTVLGVLTDGDLRRAFIRGCNKEAYVSDVYTKEAKTVFLSDGFETVSRLFKNQAIKFLPVVDDNNCLVNIITKNQMHTLLLQDIHADLGYDFFSLDTGVIDYEIFQRPWGFYKTTVLNDYYQAKVICVKPKSQLSLQSHEHREEHWIVVHGTGIIHLEKSVLHVSCGSSVFIPKGAKHRVLNTDEQESLIITEVQIGDYLGEDDIIRYEDIYGRI</sequence>
<keyword evidence="4" id="KW-1185">Reference proteome</keyword>
<proteinExistence type="predicted"/>
<protein>
    <submittedName>
        <fullName evidence="3">CBS domain-containing protein</fullName>
    </submittedName>
</protein>
<dbReference type="Gene3D" id="2.60.120.10">
    <property type="entry name" value="Jelly Rolls"/>
    <property type="match status" value="1"/>
</dbReference>
<dbReference type="InterPro" id="IPR001538">
    <property type="entry name" value="Man6P_isomerase-2_C"/>
</dbReference>
<dbReference type="AlphaFoldDB" id="A0A7X3SJ37"/>
<dbReference type="GO" id="GO:0004475">
    <property type="term" value="F:mannose-1-phosphate guanylyltransferase (GTP) activity"/>
    <property type="evidence" value="ECO:0007669"/>
    <property type="project" value="TreeGrafter"/>
</dbReference>
<evidence type="ECO:0000313" key="3">
    <source>
        <dbReference type="EMBL" id="MXP75987.1"/>
    </source>
</evidence>
<dbReference type="RefSeq" id="WP_159751163.1">
    <property type="nucleotide sequence ID" value="NZ_CATIFW010000018.1"/>
</dbReference>
<dbReference type="GO" id="GO:0009298">
    <property type="term" value="P:GDP-mannose biosynthetic process"/>
    <property type="evidence" value="ECO:0007669"/>
    <property type="project" value="TreeGrafter"/>
</dbReference>
<dbReference type="PANTHER" id="PTHR46390:SF1">
    <property type="entry name" value="MANNOSE-1-PHOSPHATE GUANYLYLTRANSFERASE"/>
    <property type="match status" value="1"/>
</dbReference>
<name>A0A7X3SJ37_9FIRM</name>
<dbReference type="EMBL" id="WUQX01000001">
    <property type="protein sequence ID" value="MXP75987.1"/>
    <property type="molecule type" value="Genomic_DNA"/>
</dbReference>
<dbReference type="SUPFAM" id="SSF54631">
    <property type="entry name" value="CBS-domain pair"/>
    <property type="match status" value="1"/>
</dbReference>